<evidence type="ECO:0000313" key="2">
    <source>
        <dbReference type="Proteomes" id="UP000249066"/>
    </source>
</evidence>
<sequence length="197" mass="20747">MNIWCDESGGLSAGAMTFAAVAIAPEAADALVERFKAVTGLSGELKGSRISLVERALVLETLDRYGGRAVVTEARRAMLPEGIIDLQLYVALLEQTVGALLPESGGCAQVVIDDGRYDQTRMASVRADIAALLGPCGTARTADSKRSPGVQIADVIANCAFNLAIGSVRARRIDTILAPFLKEGRIRIAPLKPGALR</sequence>
<evidence type="ECO:0000313" key="1">
    <source>
        <dbReference type="EMBL" id="PZO89463.1"/>
    </source>
</evidence>
<dbReference type="AlphaFoldDB" id="A0A2W5A4Q8"/>
<protein>
    <recommendedName>
        <fullName evidence="3">DUF3800 domain-containing protein</fullName>
    </recommendedName>
</protein>
<dbReference type="InterPro" id="IPR024524">
    <property type="entry name" value="DUF3800"/>
</dbReference>
<accession>A0A2W5A4Q8</accession>
<gene>
    <name evidence="1" type="ORF">DI623_10180</name>
</gene>
<reference evidence="1 2" key="1">
    <citation type="submission" date="2017-08" db="EMBL/GenBank/DDBJ databases">
        <title>Infants hospitalized years apart are colonized by the same room-sourced microbial strains.</title>
        <authorList>
            <person name="Brooks B."/>
            <person name="Olm M.R."/>
            <person name="Firek B.A."/>
            <person name="Baker R."/>
            <person name="Thomas B.C."/>
            <person name="Morowitz M.J."/>
            <person name="Banfield J.F."/>
        </authorList>
    </citation>
    <scope>NUCLEOTIDE SEQUENCE [LARGE SCALE GENOMIC DNA]</scope>
    <source>
        <strain evidence="1">S2_018_000_R2_101</strain>
    </source>
</reference>
<dbReference type="EMBL" id="QFNN01000058">
    <property type="protein sequence ID" value="PZO89463.1"/>
    <property type="molecule type" value="Genomic_DNA"/>
</dbReference>
<comment type="caution">
    <text evidence="1">The sequence shown here is derived from an EMBL/GenBank/DDBJ whole genome shotgun (WGS) entry which is preliminary data.</text>
</comment>
<proteinExistence type="predicted"/>
<organism evidence="1 2">
    <name type="scientific">Sphingomonas sanxanigenens</name>
    <dbReference type="NCBI Taxonomy" id="397260"/>
    <lineage>
        <taxon>Bacteria</taxon>
        <taxon>Pseudomonadati</taxon>
        <taxon>Pseudomonadota</taxon>
        <taxon>Alphaproteobacteria</taxon>
        <taxon>Sphingomonadales</taxon>
        <taxon>Sphingomonadaceae</taxon>
        <taxon>Sphingomonas</taxon>
    </lineage>
</organism>
<dbReference type="Pfam" id="PF12686">
    <property type="entry name" value="DUF3800"/>
    <property type="match status" value="1"/>
</dbReference>
<evidence type="ECO:0008006" key="3">
    <source>
        <dbReference type="Google" id="ProtNLM"/>
    </source>
</evidence>
<name>A0A2W5A4Q8_9SPHN</name>
<dbReference type="Proteomes" id="UP000249066">
    <property type="component" value="Unassembled WGS sequence"/>
</dbReference>